<keyword evidence="10" id="KW-1185">Reference proteome</keyword>
<keyword evidence="7" id="KW-0812">Transmembrane</keyword>
<evidence type="ECO:0000256" key="5">
    <source>
        <dbReference type="ARBA" id="ARBA00022679"/>
    </source>
</evidence>
<dbReference type="Gene3D" id="3.40.50.11660">
    <property type="entry name" value="Glycosyl transferase family 10, C-terminal domain"/>
    <property type="match status" value="1"/>
</dbReference>
<gene>
    <name evidence="9" type="primary">FUT4_4</name>
    <name evidence="9" type="ORF">SK128_009734</name>
</gene>
<keyword evidence="4 7" id="KW-0328">Glycosyltransferase</keyword>
<dbReference type="InterPro" id="IPR001503">
    <property type="entry name" value="Glyco_trans_10"/>
</dbReference>
<dbReference type="GO" id="GO:0000139">
    <property type="term" value="C:Golgi membrane"/>
    <property type="evidence" value="ECO:0007669"/>
    <property type="project" value="UniProtKB-SubCell"/>
</dbReference>
<feature type="domain" description="Fucosyltransferase C-terminal" evidence="8">
    <location>
        <begin position="2"/>
        <end position="91"/>
    </location>
</feature>
<dbReference type="Pfam" id="PF00852">
    <property type="entry name" value="Glyco_transf_10"/>
    <property type="match status" value="1"/>
</dbReference>
<comment type="subcellular location">
    <subcellularLocation>
        <location evidence="1">Golgi apparatus membrane</location>
        <topology evidence="1">Single-pass type II membrane protein</topology>
    </subcellularLocation>
    <subcellularLocation>
        <location evidence="7">Golgi apparatus</location>
        <location evidence="7">Golgi stack membrane</location>
        <topology evidence="7">Single-pass type II membrane protein</topology>
    </subcellularLocation>
</comment>
<evidence type="ECO:0000259" key="8">
    <source>
        <dbReference type="Pfam" id="PF00852"/>
    </source>
</evidence>
<evidence type="ECO:0000256" key="4">
    <source>
        <dbReference type="ARBA" id="ARBA00022676"/>
    </source>
</evidence>
<evidence type="ECO:0000256" key="2">
    <source>
        <dbReference type="ARBA" id="ARBA00004922"/>
    </source>
</evidence>
<dbReference type="PANTHER" id="PTHR48438:SF1">
    <property type="entry name" value="ALPHA-(1,3)-FUCOSYLTRANSFERASE C-RELATED"/>
    <property type="match status" value="1"/>
</dbReference>
<dbReference type="EC" id="2.4.1.-" evidence="7"/>
<dbReference type="Proteomes" id="UP001381693">
    <property type="component" value="Unassembled WGS sequence"/>
</dbReference>
<evidence type="ECO:0000256" key="3">
    <source>
        <dbReference type="ARBA" id="ARBA00008919"/>
    </source>
</evidence>
<dbReference type="AlphaFoldDB" id="A0AAN8X9Z7"/>
<sequence>MGAPAPYYKKLLPPDSFIHINDFPSPAELAIYLKSVAADEGRYMSYHTWRFKYKVLNEHGYFKTDIFHYCRICEALNYNSKSTKVYDNMETFWNAKSQCYPPFWSKR</sequence>
<dbReference type="PANTHER" id="PTHR48438">
    <property type="entry name" value="ALPHA-(1,3)-FUCOSYLTRANSFERASE C-RELATED"/>
    <property type="match status" value="1"/>
</dbReference>
<evidence type="ECO:0000256" key="7">
    <source>
        <dbReference type="RuleBase" id="RU003832"/>
    </source>
</evidence>
<evidence type="ECO:0000313" key="9">
    <source>
        <dbReference type="EMBL" id="KAK7077268.1"/>
    </source>
</evidence>
<reference evidence="9 10" key="1">
    <citation type="submission" date="2023-11" db="EMBL/GenBank/DDBJ databases">
        <title>Halocaridina rubra genome assembly.</title>
        <authorList>
            <person name="Smith C."/>
        </authorList>
    </citation>
    <scope>NUCLEOTIDE SEQUENCE [LARGE SCALE GENOMIC DNA]</scope>
    <source>
        <strain evidence="9">EP-1</strain>
        <tissue evidence="9">Whole</tissue>
    </source>
</reference>
<comment type="pathway">
    <text evidence="2">Protein modification; protein glycosylation.</text>
</comment>
<dbReference type="SUPFAM" id="SSF53756">
    <property type="entry name" value="UDP-Glycosyltransferase/glycogen phosphorylase"/>
    <property type="match status" value="1"/>
</dbReference>
<accession>A0AAN8X9Z7</accession>
<dbReference type="GO" id="GO:0032580">
    <property type="term" value="C:Golgi cisterna membrane"/>
    <property type="evidence" value="ECO:0007669"/>
    <property type="project" value="UniProtKB-SubCell"/>
</dbReference>
<evidence type="ECO:0000256" key="6">
    <source>
        <dbReference type="ARBA" id="ARBA00023034"/>
    </source>
</evidence>
<comment type="similarity">
    <text evidence="3 7">Belongs to the glycosyltransferase 10 family.</text>
</comment>
<comment type="caution">
    <text evidence="9">The sequence shown here is derived from an EMBL/GenBank/DDBJ whole genome shotgun (WGS) entry which is preliminary data.</text>
</comment>
<evidence type="ECO:0000256" key="1">
    <source>
        <dbReference type="ARBA" id="ARBA00004323"/>
    </source>
</evidence>
<dbReference type="InterPro" id="IPR055270">
    <property type="entry name" value="Glyco_tran_10_C"/>
</dbReference>
<dbReference type="EMBL" id="JAXCGZ010009444">
    <property type="protein sequence ID" value="KAK7077268.1"/>
    <property type="molecule type" value="Genomic_DNA"/>
</dbReference>
<protein>
    <recommendedName>
        <fullName evidence="7">Fucosyltransferase</fullName>
        <ecNumber evidence="7">2.4.1.-</ecNumber>
    </recommendedName>
</protein>
<evidence type="ECO:0000313" key="10">
    <source>
        <dbReference type="Proteomes" id="UP001381693"/>
    </source>
</evidence>
<name>A0AAN8X9Z7_HALRR</name>
<keyword evidence="5 7" id="KW-0808">Transferase</keyword>
<keyword evidence="7" id="KW-0472">Membrane</keyword>
<dbReference type="GO" id="GO:0008417">
    <property type="term" value="F:fucosyltransferase activity"/>
    <property type="evidence" value="ECO:0007669"/>
    <property type="project" value="InterPro"/>
</dbReference>
<keyword evidence="6 7" id="KW-0333">Golgi apparatus</keyword>
<proteinExistence type="inferred from homology"/>
<organism evidence="9 10">
    <name type="scientific">Halocaridina rubra</name>
    <name type="common">Hawaiian red shrimp</name>
    <dbReference type="NCBI Taxonomy" id="373956"/>
    <lineage>
        <taxon>Eukaryota</taxon>
        <taxon>Metazoa</taxon>
        <taxon>Ecdysozoa</taxon>
        <taxon>Arthropoda</taxon>
        <taxon>Crustacea</taxon>
        <taxon>Multicrustacea</taxon>
        <taxon>Malacostraca</taxon>
        <taxon>Eumalacostraca</taxon>
        <taxon>Eucarida</taxon>
        <taxon>Decapoda</taxon>
        <taxon>Pleocyemata</taxon>
        <taxon>Caridea</taxon>
        <taxon>Atyoidea</taxon>
        <taxon>Atyidae</taxon>
        <taxon>Halocaridina</taxon>
    </lineage>
</organism>
<dbReference type="InterPro" id="IPR038577">
    <property type="entry name" value="GT10-like_C_sf"/>
</dbReference>